<evidence type="ECO:0000313" key="2">
    <source>
        <dbReference type="Proteomes" id="UP000675554"/>
    </source>
</evidence>
<dbReference type="AlphaFoldDB" id="A0A8T4ISQ9"/>
<reference evidence="1" key="1">
    <citation type="submission" date="2021-04" db="EMBL/GenBank/DDBJ databases">
        <title>Sequencing of actinobacteria type strains.</title>
        <authorList>
            <person name="Nguyen G.-S."/>
            <person name="Wentzel A."/>
        </authorList>
    </citation>
    <scope>NUCLEOTIDE SEQUENCE</scope>
    <source>
        <strain evidence="1">DSM 42095</strain>
    </source>
</reference>
<evidence type="ECO:0000313" key="1">
    <source>
        <dbReference type="EMBL" id="MBR7673573.1"/>
    </source>
</evidence>
<keyword evidence="2" id="KW-1185">Reference proteome</keyword>
<name>A0A8T4ISQ9_9ACTN</name>
<protein>
    <submittedName>
        <fullName evidence="1">Lasso RiPP family leader peptide-containing protein</fullName>
    </submittedName>
</protein>
<dbReference type="Proteomes" id="UP000675554">
    <property type="component" value="Unassembled WGS sequence"/>
</dbReference>
<sequence length="42" mass="4770">MTEETVSYETPALVEVGNFAELTLSRGTWGWDDLNQCWFLGC</sequence>
<gene>
    <name evidence="1" type="ORF">KDA82_11200</name>
</gene>
<dbReference type="EMBL" id="JAGSMN010000222">
    <property type="protein sequence ID" value="MBR7673573.1"/>
    <property type="molecule type" value="Genomic_DNA"/>
</dbReference>
<organism evidence="1 2">
    <name type="scientific">Streptomyces daliensis</name>
    <dbReference type="NCBI Taxonomy" id="299421"/>
    <lineage>
        <taxon>Bacteria</taxon>
        <taxon>Bacillati</taxon>
        <taxon>Actinomycetota</taxon>
        <taxon>Actinomycetes</taxon>
        <taxon>Kitasatosporales</taxon>
        <taxon>Streptomycetaceae</taxon>
        <taxon>Streptomyces</taxon>
    </lineage>
</organism>
<dbReference type="NCBIfam" id="NF033521">
    <property type="entry name" value="lasso_leader_L3"/>
    <property type="match status" value="1"/>
</dbReference>
<proteinExistence type="predicted"/>
<accession>A0A8T4ISQ9</accession>
<comment type="caution">
    <text evidence="1">The sequence shown here is derived from an EMBL/GenBank/DDBJ whole genome shotgun (WGS) entry which is preliminary data.</text>
</comment>